<feature type="region of interest" description="Disordered" evidence="3">
    <location>
        <begin position="1"/>
        <end position="65"/>
    </location>
</feature>
<accession>Q746K4</accession>
<keyword evidence="2" id="KW-0560">Oxidoreductase</keyword>
<dbReference type="AlphaFoldDB" id="Q746K4"/>
<evidence type="ECO:0000313" key="4">
    <source>
        <dbReference type="EMBL" id="AAS82379.1"/>
    </source>
</evidence>
<organism evidence="4 5">
    <name type="scientific">Thermus thermophilus (strain ATCC BAA-163 / DSM 7039 / HB27)</name>
    <dbReference type="NCBI Taxonomy" id="262724"/>
    <lineage>
        <taxon>Bacteria</taxon>
        <taxon>Thermotogati</taxon>
        <taxon>Deinococcota</taxon>
        <taxon>Deinococci</taxon>
        <taxon>Thermales</taxon>
        <taxon>Thermaceae</taxon>
        <taxon>Thermus</taxon>
    </lineage>
</organism>
<dbReference type="SUPFAM" id="SSF51735">
    <property type="entry name" value="NAD(P)-binding Rossmann-fold domains"/>
    <property type="match status" value="1"/>
</dbReference>
<dbReference type="CDD" id="cd11730">
    <property type="entry name" value="Tthb094_like_SDR_c"/>
    <property type="match status" value="1"/>
</dbReference>
<dbReference type="Gene3D" id="3.40.50.720">
    <property type="entry name" value="NAD(P)-binding Rossmann-like Domain"/>
    <property type="match status" value="1"/>
</dbReference>
<dbReference type="PANTHER" id="PTHR44196:SF1">
    <property type="entry name" value="DEHYDROGENASE_REDUCTASE SDR FAMILY MEMBER 7B"/>
    <property type="match status" value="1"/>
</dbReference>
<dbReference type="EMBL" id="AE017222">
    <property type="protein sequence ID" value="AAS82379.1"/>
    <property type="molecule type" value="Genomic_DNA"/>
</dbReference>
<protein>
    <recommendedName>
        <fullName evidence="6">SDR family NAD(P)-dependent oxidoreductase</fullName>
    </recommendedName>
</protein>
<geneLocation type="plasmid" evidence="4 5">
    <name>pTT27</name>
</geneLocation>
<sequence>MSPRASPAFSTGGPFTPSTGASSATWRGPSSARPKPKPKLHHEGAGRGEGGAFLPTPQTAPAPSPNVKAMRVLITGATGGLGGAFARALKGHDLLLSGRRAGALAELAREVGARALPADLADDLEAKALLEEVGPLDLLVHAVGKAGRASVREAGRDLVEEMLAAHLLTAAFVLKHARFQKGARAVFFGAYPRYVQVPGFAAYAAAKGALEAYLEAARKELLREGVHLVLVRLPAVATGLWAPLGGPPKGALSPEEAARKVLEGLFREPVPALLEV</sequence>
<dbReference type="GO" id="GO:0016491">
    <property type="term" value="F:oxidoreductase activity"/>
    <property type="evidence" value="ECO:0007669"/>
    <property type="project" value="UniProtKB-KW"/>
</dbReference>
<feature type="compositionally biased region" description="Polar residues" evidence="3">
    <location>
        <begin position="16"/>
        <end position="25"/>
    </location>
</feature>
<reference evidence="4 5" key="1">
    <citation type="journal article" date="2004" name="Nat. Biotechnol.">
        <title>The genome sequence of the extreme thermophile Thermus thermophilus.</title>
        <authorList>
            <person name="Henne A."/>
            <person name="Brueggemann H."/>
            <person name="Raasch C."/>
            <person name="Wiezer A."/>
            <person name="Hartsch T."/>
            <person name="Liesegang H."/>
            <person name="Johann A."/>
            <person name="Lienard T."/>
            <person name="Gohl O."/>
            <person name="Martinez-Arias R."/>
            <person name="Jacobi C."/>
            <person name="Starkuviene V."/>
            <person name="Schlenczeck S."/>
            <person name="Dencker S."/>
            <person name="Huber R."/>
            <person name="Klenk H.-P."/>
            <person name="Overbeek R."/>
            <person name="Kramer W."/>
            <person name="Merkl R."/>
            <person name="Gottschalk G."/>
            <person name="Fritz H.-J."/>
        </authorList>
    </citation>
    <scope>NUCLEOTIDE SEQUENCE [LARGE SCALE GENOMIC DNA]</scope>
    <source>
        <strain evidence="5">ATCC BAA-163 / DSM 7039 / HB27</strain>
        <plasmid evidence="4 5">pTT27</plasmid>
    </source>
</reference>
<evidence type="ECO:0000256" key="1">
    <source>
        <dbReference type="ARBA" id="ARBA00006484"/>
    </source>
</evidence>
<dbReference type="InterPro" id="IPR036291">
    <property type="entry name" value="NAD(P)-bd_dom_sf"/>
</dbReference>
<dbReference type="PANTHER" id="PTHR44196">
    <property type="entry name" value="DEHYDROGENASE/REDUCTASE SDR FAMILY MEMBER 7B"/>
    <property type="match status" value="1"/>
</dbReference>
<name>Q746K4_THET2</name>
<evidence type="ECO:0000256" key="3">
    <source>
        <dbReference type="SAM" id="MobiDB-lite"/>
    </source>
</evidence>
<dbReference type="PROSITE" id="PS00061">
    <property type="entry name" value="ADH_SHORT"/>
    <property type="match status" value="1"/>
</dbReference>
<evidence type="ECO:0000313" key="5">
    <source>
        <dbReference type="Proteomes" id="UP000000592"/>
    </source>
</evidence>
<evidence type="ECO:0000256" key="2">
    <source>
        <dbReference type="ARBA" id="ARBA00023002"/>
    </source>
</evidence>
<dbReference type="HOGENOM" id="CLU_087948_0_0_0"/>
<dbReference type="InterPro" id="IPR002347">
    <property type="entry name" value="SDR_fam"/>
</dbReference>
<evidence type="ECO:0008006" key="6">
    <source>
        <dbReference type="Google" id="ProtNLM"/>
    </source>
</evidence>
<dbReference type="GO" id="GO:0016020">
    <property type="term" value="C:membrane"/>
    <property type="evidence" value="ECO:0007669"/>
    <property type="project" value="TreeGrafter"/>
</dbReference>
<proteinExistence type="inferred from homology"/>
<dbReference type="PRINTS" id="PR00081">
    <property type="entry name" value="GDHRDH"/>
</dbReference>
<dbReference type="InterPro" id="IPR020904">
    <property type="entry name" value="Sc_DH/Rdtase_CS"/>
</dbReference>
<dbReference type="KEGG" id="tth:TT_P0049"/>
<comment type="similarity">
    <text evidence="1">Belongs to the short-chain dehydrogenases/reductases (SDR) family.</text>
</comment>
<gene>
    <name evidence="4" type="ordered locus">TT_P0049</name>
</gene>
<dbReference type="Pfam" id="PF00106">
    <property type="entry name" value="adh_short"/>
    <property type="match status" value="1"/>
</dbReference>
<keyword evidence="4" id="KW-0614">Plasmid</keyword>
<dbReference type="eggNOG" id="COG0300">
    <property type="taxonomic scope" value="Bacteria"/>
</dbReference>
<dbReference type="Proteomes" id="UP000000592">
    <property type="component" value="Plasmid pTT27"/>
</dbReference>